<evidence type="ECO:0000313" key="2">
    <source>
        <dbReference type="WBParaSite" id="JU765_v2.g1441.t1"/>
    </source>
</evidence>
<protein>
    <submittedName>
        <fullName evidence="2">EGF domain-specific O-linked N-acetylglucosamine transferase</fullName>
    </submittedName>
</protein>
<sequence>MLFLLDKTRLFEALQKIPNVQVQIVVFDKTIPFLKQIEITHNSDIFIGMHGAGLTHMLFLPEWAAVFELFNCGDVNCYLDLARLKGVKYFTWKNEDLIKISGDGTHPTLKTPHKKFNNYAFDSNEFVQIVKKMIEHVKRHPEFVEEQRRLRRLMKSEL</sequence>
<dbReference type="WBParaSite" id="JU765_v2.g1441.t1">
    <property type="protein sequence ID" value="JU765_v2.g1441.t1"/>
    <property type="gene ID" value="JU765_v2.g1441"/>
</dbReference>
<evidence type="ECO:0000313" key="1">
    <source>
        <dbReference type="Proteomes" id="UP000887576"/>
    </source>
</evidence>
<name>A0AC34QA07_9BILA</name>
<proteinExistence type="predicted"/>
<dbReference type="Proteomes" id="UP000887576">
    <property type="component" value="Unplaced"/>
</dbReference>
<accession>A0AC34QA07</accession>
<organism evidence="1 2">
    <name type="scientific">Panagrolaimus sp. JU765</name>
    <dbReference type="NCBI Taxonomy" id="591449"/>
    <lineage>
        <taxon>Eukaryota</taxon>
        <taxon>Metazoa</taxon>
        <taxon>Ecdysozoa</taxon>
        <taxon>Nematoda</taxon>
        <taxon>Chromadorea</taxon>
        <taxon>Rhabditida</taxon>
        <taxon>Tylenchina</taxon>
        <taxon>Panagrolaimomorpha</taxon>
        <taxon>Panagrolaimoidea</taxon>
        <taxon>Panagrolaimidae</taxon>
        <taxon>Panagrolaimus</taxon>
    </lineage>
</organism>
<reference evidence="2" key="1">
    <citation type="submission" date="2022-11" db="UniProtKB">
        <authorList>
            <consortium name="WormBaseParasite"/>
        </authorList>
    </citation>
    <scope>IDENTIFICATION</scope>
</reference>